<gene>
    <name evidence="2" type="ORF">I5776_03345</name>
</gene>
<feature type="signal peptide" evidence="1">
    <location>
        <begin position="1"/>
        <end position="30"/>
    </location>
</feature>
<organism evidence="2 3">
    <name type="scientific">Heyndrickxia vini</name>
    <dbReference type="NCBI Taxonomy" id="1476025"/>
    <lineage>
        <taxon>Bacteria</taxon>
        <taxon>Bacillati</taxon>
        <taxon>Bacillota</taxon>
        <taxon>Bacilli</taxon>
        <taxon>Bacillales</taxon>
        <taxon>Bacillaceae</taxon>
        <taxon>Heyndrickxia</taxon>
    </lineage>
</organism>
<dbReference type="EMBL" id="CP065425">
    <property type="protein sequence ID" value="QQZ10016.1"/>
    <property type="molecule type" value="Genomic_DNA"/>
</dbReference>
<keyword evidence="1" id="KW-0732">Signal</keyword>
<proteinExistence type="predicted"/>
<sequence length="180" mass="20707">MKNKRTLIIFLVFVCMLGTFMPYSISTANAASKTSYKLNTKKIYTYTYYEPNGSKTTYTEKYVKKYKGGDLWKVSNWYEVWKEDKKGLKLGSKDPDYDAVIWDSCLSYPLKKGKKWKYDGVTFKIVSTNKTIKTKAGTFKNSIMVDIDGASTEYYVKGIGFVYSKTKSGYVKELVKLKSK</sequence>
<evidence type="ECO:0000313" key="3">
    <source>
        <dbReference type="Proteomes" id="UP000595691"/>
    </source>
</evidence>
<keyword evidence="3" id="KW-1185">Reference proteome</keyword>
<dbReference type="RefSeq" id="WP_202778965.1">
    <property type="nucleotide sequence ID" value="NZ_CP065425.1"/>
</dbReference>
<reference evidence="2 3" key="1">
    <citation type="submission" date="2020-11" db="EMBL/GenBank/DDBJ databases">
        <title>Taxonomic evaluation of the Bacillus sporothermodurans group of bacteria based on whole genome sequences.</title>
        <authorList>
            <person name="Fiedler G."/>
            <person name="Herbstmann A.-D."/>
            <person name="Doll E."/>
            <person name="Wenning M."/>
            <person name="Brinks E."/>
            <person name="Kabisch J."/>
            <person name="Breitenwieser F."/>
            <person name="Lappann M."/>
            <person name="Boehnlein C."/>
            <person name="Franz C."/>
        </authorList>
    </citation>
    <scope>NUCLEOTIDE SEQUENCE [LARGE SCALE GENOMIC DNA]</scope>
    <source>
        <strain evidence="2 3">JCM 19841</strain>
    </source>
</reference>
<accession>A0ABX7E448</accession>
<evidence type="ECO:0000313" key="2">
    <source>
        <dbReference type="EMBL" id="QQZ10016.1"/>
    </source>
</evidence>
<protein>
    <submittedName>
        <fullName evidence="2">Uncharacterized protein</fullName>
    </submittedName>
</protein>
<feature type="chain" id="PRO_5047348791" evidence="1">
    <location>
        <begin position="31"/>
        <end position="180"/>
    </location>
</feature>
<name>A0ABX7E448_9BACI</name>
<evidence type="ECO:0000256" key="1">
    <source>
        <dbReference type="SAM" id="SignalP"/>
    </source>
</evidence>
<dbReference type="Proteomes" id="UP000595691">
    <property type="component" value="Chromosome"/>
</dbReference>